<comment type="caution">
    <text evidence="1">The sequence shown here is derived from an EMBL/GenBank/DDBJ whole genome shotgun (WGS) entry which is preliminary data.</text>
</comment>
<evidence type="ECO:0000313" key="2">
    <source>
        <dbReference type="Proteomes" id="UP000647172"/>
    </source>
</evidence>
<protein>
    <submittedName>
        <fullName evidence="1">Uncharacterized protein</fullName>
    </submittedName>
</protein>
<keyword evidence="2" id="KW-1185">Reference proteome</keyword>
<evidence type="ECO:0000313" key="1">
    <source>
        <dbReference type="EMBL" id="GIE54531.1"/>
    </source>
</evidence>
<dbReference type="EMBL" id="BOMQ01000104">
    <property type="protein sequence ID" value="GIE54531.1"/>
    <property type="molecule type" value="Genomic_DNA"/>
</dbReference>
<sequence>MVRILGPAPVAPAGPAAITVTVITVSSDPIGTSATFGLTVTG</sequence>
<organism evidence="1 2">
    <name type="scientific">Actinoplanes nipponensis</name>
    <dbReference type="NCBI Taxonomy" id="135950"/>
    <lineage>
        <taxon>Bacteria</taxon>
        <taxon>Bacillati</taxon>
        <taxon>Actinomycetota</taxon>
        <taxon>Actinomycetes</taxon>
        <taxon>Micromonosporales</taxon>
        <taxon>Micromonosporaceae</taxon>
        <taxon>Actinoplanes</taxon>
    </lineage>
</organism>
<gene>
    <name evidence="1" type="ORF">Ani05nite_80650</name>
</gene>
<reference evidence="1" key="1">
    <citation type="submission" date="2021-01" db="EMBL/GenBank/DDBJ databases">
        <title>Whole genome shotgun sequence of Actinoplanes nipponensis NBRC 14063.</title>
        <authorList>
            <person name="Komaki H."/>
            <person name="Tamura T."/>
        </authorList>
    </citation>
    <scope>NUCLEOTIDE SEQUENCE</scope>
    <source>
        <strain evidence="1">NBRC 14063</strain>
    </source>
</reference>
<name>A0A919MRD0_9ACTN</name>
<dbReference type="RefSeq" id="WP_275410725.1">
    <property type="nucleotide sequence ID" value="NZ_BAAAYJ010000050.1"/>
</dbReference>
<dbReference type="AlphaFoldDB" id="A0A919MRD0"/>
<accession>A0A919MRD0</accession>
<proteinExistence type="predicted"/>
<dbReference type="Proteomes" id="UP000647172">
    <property type="component" value="Unassembled WGS sequence"/>
</dbReference>